<reference evidence="1" key="1">
    <citation type="submission" date="2019-08" db="EMBL/GenBank/DDBJ databases">
        <authorList>
            <person name="Kucharzyk K."/>
            <person name="Murdoch R.W."/>
            <person name="Higgins S."/>
            <person name="Loffler F."/>
        </authorList>
    </citation>
    <scope>NUCLEOTIDE SEQUENCE</scope>
</reference>
<dbReference type="EMBL" id="VSSQ01066593">
    <property type="protein sequence ID" value="MPN19102.1"/>
    <property type="molecule type" value="Genomic_DNA"/>
</dbReference>
<sequence length="203" mass="21257">MAGHQLQILTAQLLRREGGDIFVGRAVEAVAADAVLPAQLGRQGVEKGLRRHAGVKAGLKGADQRYAGQNLRKLADGTDVGGIVGGGDGIIRRHGGQHRLAQFLHAGHALGMHHLKAHAGDFLQRLNGPSHEKGQHLFNGLPVGGQGQGEAFGAKMILVGKGGAVAAHPLRLAGGQHAFALVHVKQLIFQRGASDVANQYLHE</sequence>
<dbReference type="AlphaFoldDB" id="A0A645FZI0"/>
<accession>A0A645FZI0</accession>
<protein>
    <submittedName>
        <fullName evidence="1">Uncharacterized protein</fullName>
    </submittedName>
</protein>
<gene>
    <name evidence="1" type="ORF">SDC9_166468</name>
</gene>
<organism evidence="1">
    <name type="scientific">bioreactor metagenome</name>
    <dbReference type="NCBI Taxonomy" id="1076179"/>
    <lineage>
        <taxon>unclassified sequences</taxon>
        <taxon>metagenomes</taxon>
        <taxon>ecological metagenomes</taxon>
    </lineage>
</organism>
<name>A0A645FZI0_9ZZZZ</name>
<comment type="caution">
    <text evidence="1">The sequence shown here is derived from an EMBL/GenBank/DDBJ whole genome shotgun (WGS) entry which is preliminary data.</text>
</comment>
<evidence type="ECO:0000313" key="1">
    <source>
        <dbReference type="EMBL" id="MPN19102.1"/>
    </source>
</evidence>
<proteinExistence type="predicted"/>